<reference evidence="3" key="1">
    <citation type="submission" date="2014-07" db="EMBL/GenBank/DDBJ databases">
        <authorList>
            <person name="Hornung V.Bastian."/>
        </authorList>
    </citation>
    <scope>NUCLEOTIDE SEQUENCE</scope>
    <source>
        <strain evidence="3">PCE-S</strain>
    </source>
</reference>
<proteinExistence type="predicted"/>
<dbReference type="EMBL" id="LK996017">
    <property type="protein sequence ID" value="CDX03920.1"/>
    <property type="molecule type" value="Genomic_DNA"/>
</dbReference>
<name>A0A098B6C4_DESHA</name>
<dbReference type="GO" id="GO:0016787">
    <property type="term" value="F:hydrolase activity"/>
    <property type="evidence" value="ECO:0007669"/>
    <property type="project" value="UniProtKB-KW"/>
</dbReference>
<dbReference type="Gene3D" id="3.40.50.1110">
    <property type="entry name" value="SGNH hydrolase"/>
    <property type="match status" value="1"/>
</dbReference>
<dbReference type="InterPro" id="IPR036514">
    <property type="entry name" value="SGNH_hydro_sf"/>
</dbReference>
<evidence type="ECO:0000313" key="3">
    <source>
        <dbReference type="EMBL" id="CDX03920.1"/>
    </source>
</evidence>
<organism evidence="3">
    <name type="scientific">Desulfitobacterium hafniense</name>
    <name type="common">Desulfitobacterium frappieri</name>
    <dbReference type="NCBI Taxonomy" id="49338"/>
    <lineage>
        <taxon>Bacteria</taxon>
        <taxon>Bacillati</taxon>
        <taxon>Bacillota</taxon>
        <taxon>Clostridia</taxon>
        <taxon>Eubacteriales</taxon>
        <taxon>Desulfitobacteriaceae</taxon>
        <taxon>Desulfitobacterium</taxon>
    </lineage>
</organism>
<dbReference type="OMA" id="IHNVRQD"/>
<dbReference type="InterPro" id="IPR052940">
    <property type="entry name" value="Carb_Esterase_6"/>
</dbReference>
<feature type="domain" description="Sialate O-acetylesterase" evidence="2">
    <location>
        <begin position="3"/>
        <end position="225"/>
    </location>
</feature>
<evidence type="ECO:0000256" key="1">
    <source>
        <dbReference type="ARBA" id="ARBA00022801"/>
    </source>
</evidence>
<protein>
    <submittedName>
        <fullName evidence="3">Carbohydrate esterase 6 protein</fullName>
    </submittedName>
</protein>
<gene>
    <name evidence="3" type="ORF">DPCES_4034</name>
</gene>
<dbReference type="PANTHER" id="PTHR31988:SF19">
    <property type="entry name" value="9-O-ACETYL-N-ACETYLNEURAMINIC ACID DEACETYLASE-RELATED"/>
    <property type="match status" value="1"/>
</dbReference>
<dbReference type="InterPro" id="IPR005181">
    <property type="entry name" value="SASA"/>
</dbReference>
<dbReference type="AlphaFoldDB" id="A0A098B6C4"/>
<evidence type="ECO:0000259" key="2">
    <source>
        <dbReference type="Pfam" id="PF03629"/>
    </source>
</evidence>
<dbReference type="PATRIC" id="fig|49338.4.peg.4335"/>
<keyword evidence="1" id="KW-0378">Hydrolase</keyword>
<dbReference type="Pfam" id="PF03629">
    <property type="entry name" value="SASA"/>
    <property type="match status" value="1"/>
</dbReference>
<sequence length="281" mass="31748">MIHSFLMIGQSNMAGRGFLNDVPPIYNERIKMLRNGLFQFMEEPINYDRSIAGVGLAASFAAAWCKKNKRDEIGLIPCAEGGSSLDDWSVDDALFANAIAQTKLAQRISTLDGIIWHQGEAESHSGKYRDYYDKFFVIIERLRQVLDVPEIPLIIGGLGDYLGHGIMGGYFNEYSQVNEELKRFAHSHNNCYYVTAEGLTCNPDGIHLNAVSQRIFGLRYYEAYDQKCHILGPVRNENSANEIDNDRPHTKAEKAQMINVLFFGGKISFEEYQQKMSQIGD</sequence>
<dbReference type="SUPFAM" id="SSF52266">
    <property type="entry name" value="SGNH hydrolase"/>
    <property type="match status" value="1"/>
</dbReference>
<dbReference type="RefSeq" id="WP_011461349.1">
    <property type="nucleotide sequence ID" value="NZ_CABKQQ010000019.1"/>
</dbReference>
<dbReference type="PANTHER" id="PTHR31988">
    <property type="entry name" value="ESTERASE, PUTATIVE (DUF303)-RELATED"/>
    <property type="match status" value="1"/>
</dbReference>
<accession>A0A098B6C4</accession>